<evidence type="ECO:0000256" key="1">
    <source>
        <dbReference type="SAM" id="Coils"/>
    </source>
</evidence>
<organism evidence="2 3">
    <name type="scientific">Ameca splendens</name>
    <dbReference type="NCBI Taxonomy" id="208324"/>
    <lineage>
        <taxon>Eukaryota</taxon>
        <taxon>Metazoa</taxon>
        <taxon>Chordata</taxon>
        <taxon>Craniata</taxon>
        <taxon>Vertebrata</taxon>
        <taxon>Euteleostomi</taxon>
        <taxon>Actinopterygii</taxon>
        <taxon>Neopterygii</taxon>
        <taxon>Teleostei</taxon>
        <taxon>Neoteleostei</taxon>
        <taxon>Acanthomorphata</taxon>
        <taxon>Ovalentaria</taxon>
        <taxon>Atherinomorphae</taxon>
        <taxon>Cyprinodontiformes</taxon>
        <taxon>Goodeidae</taxon>
        <taxon>Ameca</taxon>
    </lineage>
</organism>
<name>A0ABV0Z687_9TELE</name>
<proteinExistence type="predicted"/>
<keyword evidence="3" id="KW-1185">Reference proteome</keyword>
<evidence type="ECO:0000313" key="2">
    <source>
        <dbReference type="EMBL" id="MEQ2301600.1"/>
    </source>
</evidence>
<sequence length="102" mass="11168">MWVKSAIKTMTEQSAQLDPAEALHRVVSDHSQQIESHGANLQSLLEQQQRASEQIDQMATMLQRVLTPMSSAATRGAAEAMAARPLPQVMSLPLILKNFLAS</sequence>
<keyword evidence="1" id="KW-0175">Coiled coil</keyword>
<comment type="caution">
    <text evidence="2">The sequence shown here is derived from an EMBL/GenBank/DDBJ whole genome shotgun (WGS) entry which is preliminary data.</text>
</comment>
<dbReference type="EMBL" id="JAHRIP010053625">
    <property type="protein sequence ID" value="MEQ2301600.1"/>
    <property type="molecule type" value="Genomic_DNA"/>
</dbReference>
<accession>A0ABV0Z687</accession>
<gene>
    <name evidence="2" type="ORF">AMECASPLE_037818</name>
</gene>
<evidence type="ECO:0000313" key="3">
    <source>
        <dbReference type="Proteomes" id="UP001469553"/>
    </source>
</evidence>
<dbReference type="Proteomes" id="UP001469553">
    <property type="component" value="Unassembled WGS sequence"/>
</dbReference>
<reference evidence="2 3" key="1">
    <citation type="submission" date="2021-06" db="EMBL/GenBank/DDBJ databases">
        <authorList>
            <person name="Palmer J.M."/>
        </authorList>
    </citation>
    <scope>NUCLEOTIDE SEQUENCE [LARGE SCALE GENOMIC DNA]</scope>
    <source>
        <strain evidence="2 3">AS_MEX2019</strain>
        <tissue evidence="2">Muscle</tissue>
    </source>
</reference>
<feature type="coiled-coil region" evidence="1">
    <location>
        <begin position="34"/>
        <end position="61"/>
    </location>
</feature>
<protein>
    <submittedName>
        <fullName evidence="2">Uncharacterized protein</fullName>
    </submittedName>
</protein>